<dbReference type="Proteomes" id="UP000218231">
    <property type="component" value="Unassembled WGS sequence"/>
</dbReference>
<reference evidence="2 3" key="1">
    <citation type="journal article" date="2017" name="Curr. Biol.">
        <title>Genome architecture and evolution of a unichromosomal asexual nematode.</title>
        <authorList>
            <person name="Fradin H."/>
            <person name="Zegar C."/>
            <person name="Gutwein M."/>
            <person name="Lucas J."/>
            <person name="Kovtun M."/>
            <person name="Corcoran D."/>
            <person name="Baugh L.R."/>
            <person name="Kiontke K."/>
            <person name="Gunsalus K."/>
            <person name="Fitch D.H."/>
            <person name="Piano F."/>
        </authorList>
    </citation>
    <scope>NUCLEOTIDE SEQUENCE [LARGE SCALE GENOMIC DNA]</scope>
    <source>
        <strain evidence="2">PF1309</strain>
    </source>
</reference>
<accession>A0A2A2JGR5</accession>
<feature type="compositionally biased region" description="Low complexity" evidence="1">
    <location>
        <begin position="74"/>
        <end position="86"/>
    </location>
</feature>
<evidence type="ECO:0000313" key="3">
    <source>
        <dbReference type="Proteomes" id="UP000218231"/>
    </source>
</evidence>
<protein>
    <submittedName>
        <fullName evidence="2">Uncharacterized protein</fullName>
    </submittedName>
</protein>
<organism evidence="2 3">
    <name type="scientific">Diploscapter pachys</name>
    <dbReference type="NCBI Taxonomy" id="2018661"/>
    <lineage>
        <taxon>Eukaryota</taxon>
        <taxon>Metazoa</taxon>
        <taxon>Ecdysozoa</taxon>
        <taxon>Nematoda</taxon>
        <taxon>Chromadorea</taxon>
        <taxon>Rhabditida</taxon>
        <taxon>Rhabditina</taxon>
        <taxon>Rhabditomorpha</taxon>
        <taxon>Rhabditoidea</taxon>
        <taxon>Rhabditidae</taxon>
        <taxon>Diploscapter</taxon>
    </lineage>
</organism>
<keyword evidence="3" id="KW-1185">Reference proteome</keyword>
<dbReference type="EMBL" id="LIAE01010444">
    <property type="protein sequence ID" value="PAV60900.1"/>
    <property type="molecule type" value="Genomic_DNA"/>
</dbReference>
<name>A0A2A2JGR5_9BILA</name>
<evidence type="ECO:0000256" key="1">
    <source>
        <dbReference type="SAM" id="MobiDB-lite"/>
    </source>
</evidence>
<feature type="compositionally biased region" description="Polar residues" evidence="1">
    <location>
        <begin position="97"/>
        <end position="109"/>
    </location>
</feature>
<dbReference type="AlphaFoldDB" id="A0A2A2JGR5"/>
<proteinExistence type="predicted"/>
<gene>
    <name evidence="2" type="ORF">WR25_17152</name>
</gene>
<sequence>MDGGDLEDLQPSLSLCLSMPLYVSIYRSISNRTSIEGIERKNDINRAHIKEIETNREDKHTTNCVIEEEDSTESEAANESNEANGNEGDESYEGKANGSQRRTLDTESTPAHIMH</sequence>
<comment type="caution">
    <text evidence="2">The sequence shown here is derived from an EMBL/GenBank/DDBJ whole genome shotgun (WGS) entry which is preliminary data.</text>
</comment>
<feature type="region of interest" description="Disordered" evidence="1">
    <location>
        <begin position="55"/>
        <end position="115"/>
    </location>
</feature>
<evidence type="ECO:0000313" key="2">
    <source>
        <dbReference type="EMBL" id="PAV60900.1"/>
    </source>
</evidence>